<organism evidence="1 2">
    <name type="scientific">Leptospira stimsonii</name>
    <dbReference type="NCBI Taxonomy" id="2202203"/>
    <lineage>
        <taxon>Bacteria</taxon>
        <taxon>Pseudomonadati</taxon>
        <taxon>Spirochaetota</taxon>
        <taxon>Spirochaetia</taxon>
        <taxon>Leptospirales</taxon>
        <taxon>Leptospiraceae</taxon>
        <taxon>Leptospira</taxon>
    </lineage>
</organism>
<dbReference type="EMBL" id="QHCT01000007">
    <property type="protein sequence ID" value="RHX85717.1"/>
    <property type="molecule type" value="Genomic_DNA"/>
</dbReference>
<reference evidence="2" key="1">
    <citation type="submission" date="2018-05" db="EMBL/GenBank/DDBJ databases">
        <title>Leptospira yasudae sp. nov. and Leptospira stimsonii sp. nov., two pathogenic species of the genus Leptospira isolated from environmental sources.</title>
        <authorList>
            <person name="Casanovas-Massana A."/>
            <person name="Hamond C."/>
            <person name="Santos L.A."/>
            <person name="Hacker K.P."/>
            <person name="Balassiano I."/>
            <person name="Medeiros M.A."/>
            <person name="Reis M.G."/>
            <person name="Ko A.I."/>
            <person name="Wunder E.A."/>
        </authorList>
    </citation>
    <scope>NUCLEOTIDE SEQUENCE [LARGE SCALE GENOMIC DNA]</scope>
    <source>
        <strain evidence="2">Yale</strain>
    </source>
</reference>
<dbReference type="AlphaFoldDB" id="A0A396YWJ9"/>
<protein>
    <submittedName>
        <fullName evidence="1">Uncharacterized protein</fullName>
    </submittedName>
</protein>
<comment type="caution">
    <text evidence="1">The sequence shown here is derived from an EMBL/GenBank/DDBJ whole genome shotgun (WGS) entry which is preliminary data.</text>
</comment>
<gene>
    <name evidence="1" type="ORF">DLM75_19500</name>
</gene>
<dbReference type="Proteomes" id="UP000265798">
    <property type="component" value="Unassembled WGS sequence"/>
</dbReference>
<evidence type="ECO:0000313" key="1">
    <source>
        <dbReference type="EMBL" id="RHX85717.1"/>
    </source>
</evidence>
<accession>A0A396YWJ9</accession>
<proteinExistence type="predicted"/>
<evidence type="ECO:0000313" key="2">
    <source>
        <dbReference type="Proteomes" id="UP000265798"/>
    </source>
</evidence>
<name>A0A396YWJ9_9LEPT</name>
<sequence>MKFKPEEFLKFRRGKLKKRIRFQWRKMIPLLENKRNLNPSEILKKNTKRKIGNLCLRRGNVSKNV</sequence>